<reference evidence="1" key="1">
    <citation type="submission" date="2021-06" db="EMBL/GenBank/DDBJ databases">
        <authorList>
            <person name="Kallberg Y."/>
            <person name="Tangrot J."/>
            <person name="Rosling A."/>
        </authorList>
    </citation>
    <scope>NUCLEOTIDE SEQUENCE</scope>
    <source>
        <strain evidence="1">AU212A</strain>
    </source>
</reference>
<evidence type="ECO:0000313" key="2">
    <source>
        <dbReference type="Proteomes" id="UP000789860"/>
    </source>
</evidence>
<organism evidence="1 2">
    <name type="scientific">Scutellospora calospora</name>
    <dbReference type="NCBI Taxonomy" id="85575"/>
    <lineage>
        <taxon>Eukaryota</taxon>
        <taxon>Fungi</taxon>
        <taxon>Fungi incertae sedis</taxon>
        <taxon>Mucoromycota</taxon>
        <taxon>Glomeromycotina</taxon>
        <taxon>Glomeromycetes</taxon>
        <taxon>Diversisporales</taxon>
        <taxon>Gigasporaceae</taxon>
        <taxon>Scutellospora</taxon>
    </lineage>
</organism>
<comment type="caution">
    <text evidence="1">The sequence shown here is derived from an EMBL/GenBank/DDBJ whole genome shotgun (WGS) entry which is preliminary data.</text>
</comment>
<evidence type="ECO:0000313" key="1">
    <source>
        <dbReference type="EMBL" id="CAG8582326.1"/>
    </source>
</evidence>
<proteinExistence type="predicted"/>
<protein>
    <submittedName>
        <fullName evidence="1">6576_t:CDS:1</fullName>
    </submittedName>
</protein>
<gene>
    <name evidence="1" type="ORF">SCALOS_LOCUS6254</name>
</gene>
<feature type="non-terminal residue" evidence="1">
    <location>
        <position position="1"/>
    </location>
</feature>
<accession>A0ACA9MGQ9</accession>
<dbReference type="EMBL" id="CAJVPM010011597">
    <property type="protein sequence ID" value="CAG8582326.1"/>
    <property type="molecule type" value="Genomic_DNA"/>
</dbReference>
<name>A0ACA9MGQ9_9GLOM</name>
<dbReference type="Proteomes" id="UP000789860">
    <property type="component" value="Unassembled WGS sequence"/>
</dbReference>
<sequence length="75" mass="8840">IPNNKLVFPITNHEKVEDAMKLISENFTYINIPTYIFNFPDLPKPTWNIFATPTNNIKYTDEDMEITYNSNNNKQ</sequence>
<keyword evidence="2" id="KW-1185">Reference proteome</keyword>